<evidence type="ECO:0000313" key="2">
    <source>
        <dbReference type="Proteomes" id="UP001320706"/>
    </source>
</evidence>
<sequence length="534" mass="57567">MSAPPTVPRSVSDYSTGGDDTPDDASRMRKPSGSLPRIPGLQEGRSNTMQQPGSIYSPLQTMTSVSSRPESTVRPSAASIRSMNHSRRHSSIDQTASGLSENISASSNRQSHRKQPSLDKTWTMGNTPSAATTPFNSRRISSAHGHSASLGGMNFEGQAGASSQADLDRGYFSGNEVDNRNKRNVLQKKSNASPSHSRVPSTSTDNGRSSVYMNKNRVVSSESIPEPVSPLMSPAASHYFGFSQGTRAVSSPQTQTKTSKFQQTPISPVVTRLEYNDSPSINAIASSPRSPTLAESDASSLNNATPSPASHSFSFFSKSRGSGLRVASDAITQNEKARIAAPEGINTIKESDIASPTRTGSTTPSTDTRSFDMQKADLQSRGSGGSSTGLAPPPSSGRGRPKTRSKKETSAYTRGLQKKTPAEQMVDCDYSGWMKKRSSNLISSWKPRLFVLRGRRLSYYYSENDTEEKGLIDISSHRVLPAENERITGLHATLTGCGVNVRPTTCSSSGGIRIRRCDWLRELRSLFTLACSEH</sequence>
<dbReference type="EMBL" id="JAMKPW020000043">
    <property type="protein sequence ID" value="KAK8194308.1"/>
    <property type="molecule type" value="Genomic_DNA"/>
</dbReference>
<dbReference type="Proteomes" id="UP001320706">
    <property type="component" value="Unassembled WGS sequence"/>
</dbReference>
<accession>A0ACC3S3M1</accession>
<protein>
    <submittedName>
        <fullName evidence="1">Uncharacterized protein</fullName>
    </submittedName>
</protein>
<comment type="caution">
    <text evidence="1">The sequence shown here is derived from an EMBL/GenBank/DDBJ whole genome shotgun (WGS) entry which is preliminary data.</text>
</comment>
<proteinExistence type="predicted"/>
<gene>
    <name evidence="1" type="ORF">M8818_007497</name>
</gene>
<reference evidence="1" key="1">
    <citation type="submission" date="2024-02" db="EMBL/GenBank/DDBJ databases">
        <title>Metagenome Assembled Genome of Zalaria obscura JY119.</title>
        <authorList>
            <person name="Vighnesh L."/>
            <person name="Jagadeeshwari U."/>
            <person name="Venkata Ramana C."/>
            <person name="Sasikala C."/>
        </authorList>
    </citation>
    <scope>NUCLEOTIDE SEQUENCE</scope>
    <source>
        <strain evidence="1">JY119</strain>
    </source>
</reference>
<name>A0ACC3S3M1_9PEZI</name>
<evidence type="ECO:0000313" key="1">
    <source>
        <dbReference type="EMBL" id="KAK8194308.1"/>
    </source>
</evidence>
<keyword evidence="2" id="KW-1185">Reference proteome</keyword>
<organism evidence="1 2">
    <name type="scientific">Zalaria obscura</name>
    <dbReference type="NCBI Taxonomy" id="2024903"/>
    <lineage>
        <taxon>Eukaryota</taxon>
        <taxon>Fungi</taxon>
        <taxon>Dikarya</taxon>
        <taxon>Ascomycota</taxon>
        <taxon>Pezizomycotina</taxon>
        <taxon>Dothideomycetes</taxon>
        <taxon>Dothideomycetidae</taxon>
        <taxon>Dothideales</taxon>
        <taxon>Zalariaceae</taxon>
        <taxon>Zalaria</taxon>
    </lineage>
</organism>